<dbReference type="InterPro" id="IPR051053">
    <property type="entry name" value="ECH/Chromodomain_protein"/>
</dbReference>
<dbReference type="GO" id="GO:0004300">
    <property type="term" value="F:enoyl-CoA hydratase activity"/>
    <property type="evidence" value="ECO:0007669"/>
    <property type="project" value="UniProtKB-EC"/>
</dbReference>
<accession>A0A5C8NUH7</accession>
<comment type="caution">
    <text evidence="2">The sequence shown here is derived from an EMBL/GenBank/DDBJ whole genome shotgun (WGS) entry which is preliminary data.</text>
</comment>
<dbReference type="EC" id="4.2.1.17" evidence="2"/>
<dbReference type="Gene3D" id="3.90.226.10">
    <property type="entry name" value="2-enoyl-CoA Hydratase, Chain A, domain 1"/>
    <property type="match status" value="1"/>
</dbReference>
<dbReference type="Proteomes" id="UP000321548">
    <property type="component" value="Unassembled WGS sequence"/>
</dbReference>
<evidence type="ECO:0000313" key="3">
    <source>
        <dbReference type="Proteomes" id="UP000321548"/>
    </source>
</evidence>
<dbReference type="InterPro" id="IPR029045">
    <property type="entry name" value="ClpP/crotonase-like_dom_sf"/>
</dbReference>
<dbReference type="SUPFAM" id="SSF52096">
    <property type="entry name" value="ClpP/crotonase"/>
    <property type="match status" value="1"/>
</dbReference>
<evidence type="ECO:0000256" key="1">
    <source>
        <dbReference type="ARBA" id="ARBA00005254"/>
    </source>
</evidence>
<evidence type="ECO:0000313" key="2">
    <source>
        <dbReference type="EMBL" id="TXL64825.1"/>
    </source>
</evidence>
<keyword evidence="3" id="KW-1185">Reference proteome</keyword>
<organism evidence="2 3">
    <name type="scientific">Zeimonas arvi</name>
    <dbReference type="NCBI Taxonomy" id="2498847"/>
    <lineage>
        <taxon>Bacteria</taxon>
        <taxon>Pseudomonadati</taxon>
        <taxon>Pseudomonadota</taxon>
        <taxon>Betaproteobacteria</taxon>
        <taxon>Burkholderiales</taxon>
        <taxon>Burkholderiaceae</taxon>
        <taxon>Zeimonas</taxon>
    </lineage>
</organism>
<dbReference type="PANTHER" id="PTHR43684">
    <property type="match status" value="1"/>
</dbReference>
<gene>
    <name evidence="2" type="ORF">FHP08_13925</name>
</gene>
<name>A0A5C8NUH7_9BURK</name>
<dbReference type="EMBL" id="VDUY01000005">
    <property type="protein sequence ID" value="TXL64825.1"/>
    <property type="molecule type" value="Genomic_DNA"/>
</dbReference>
<dbReference type="OrthoDB" id="5291143at2"/>
<dbReference type="PANTHER" id="PTHR43684:SF4">
    <property type="entry name" value="ENOYL-COA HYDRATASE_ISOMERASE FAMILY PROTEIN (AFU_ORTHOLOGUE AFUA_1G01890)"/>
    <property type="match status" value="1"/>
</dbReference>
<dbReference type="InterPro" id="IPR001753">
    <property type="entry name" value="Enoyl-CoA_hydra/iso"/>
</dbReference>
<dbReference type="Pfam" id="PF00378">
    <property type="entry name" value="ECH_1"/>
    <property type="match status" value="1"/>
</dbReference>
<keyword evidence="2" id="KW-0456">Lyase</keyword>
<dbReference type="RefSeq" id="WP_147705075.1">
    <property type="nucleotide sequence ID" value="NZ_VDUY01000005.1"/>
</dbReference>
<protein>
    <submittedName>
        <fullName evidence="2">Enoyl-CoA hydratase</fullName>
        <ecNumber evidence="2">4.2.1.17</ecNumber>
    </submittedName>
</protein>
<dbReference type="CDD" id="cd06558">
    <property type="entry name" value="crotonase-like"/>
    <property type="match status" value="1"/>
</dbReference>
<proteinExistence type="inferred from homology"/>
<dbReference type="NCBIfam" id="NF004857">
    <property type="entry name" value="PRK06210.1"/>
    <property type="match status" value="1"/>
</dbReference>
<dbReference type="AlphaFoldDB" id="A0A5C8NUH7"/>
<sequence>MTYEAILYDVADGIATVTLNRPDKLNAWTRAMQAEVHDAMHRAAADGAVRAIVLTGAGRGFCAGADMGLLSDIQEKGAQRVSAEPAARAVPPQGSALPDFGKTYSWFPTIPKPIVGAINGPCAGLGLVIALYCDMRFAARGAMFTTAFAQRGLIAEHGISWLLPRLIGLPQAADLLYSARKVGADEAQRLGLVQRVLPDAELMPATREYLRAIVEGVSPRSVAVMKRQIWEAQFQTLGEAIEVGNVEMLESFGSDDFKEGVAHYLEKRAPRFTGR</sequence>
<reference evidence="2 3" key="1">
    <citation type="submission" date="2019-06" db="EMBL/GenBank/DDBJ databases">
        <title>Quisquiliibacterium sp. nov., isolated from a maize field.</title>
        <authorList>
            <person name="Lin S.-Y."/>
            <person name="Tsai C.-F."/>
            <person name="Young C.-C."/>
        </authorList>
    </citation>
    <scope>NUCLEOTIDE SEQUENCE [LARGE SCALE GENOMIC DNA]</scope>
    <source>
        <strain evidence="2 3">CC-CFT501</strain>
    </source>
</reference>
<comment type="similarity">
    <text evidence="1">Belongs to the enoyl-CoA hydratase/isomerase family.</text>
</comment>